<dbReference type="EMBL" id="BBNO01000007">
    <property type="protein sequence ID" value="GAO10441.1"/>
    <property type="molecule type" value="Genomic_DNA"/>
</dbReference>
<dbReference type="RefSeq" id="WP_042157992.1">
    <property type="nucleotide sequence ID" value="NZ_BBNO01000007.1"/>
</dbReference>
<feature type="chain" id="PRO_5039168171" description="Secreted protein" evidence="1">
    <location>
        <begin position="26"/>
        <end position="130"/>
    </location>
</feature>
<proteinExistence type="predicted"/>
<comment type="caution">
    <text evidence="2">The sequence shown here is derived from an EMBL/GenBank/DDBJ whole genome shotgun (WGS) entry which is preliminary data.</text>
</comment>
<evidence type="ECO:0000256" key="1">
    <source>
        <dbReference type="SAM" id="SignalP"/>
    </source>
</evidence>
<evidence type="ECO:0000313" key="3">
    <source>
        <dbReference type="Proteomes" id="UP000048965"/>
    </source>
</evidence>
<organism evidence="2 3">
    <name type="scientific">Streptomyces lydicamycinicus</name>
    <dbReference type="NCBI Taxonomy" id="1546107"/>
    <lineage>
        <taxon>Bacteria</taxon>
        <taxon>Bacillati</taxon>
        <taxon>Actinomycetota</taxon>
        <taxon>Actinomycetes</taxon>
        <taxon>Kitasatosporales</taxon>
        <taxon>Streptomycetaceae</taxon>
        <taxon>Streptomyces</taxon>
    </lineage>
</organism>
<reference evidence="2 3" key="2">
    <citation type="journal article" date="2015" name="Stand. Genomic Sci.">
        <title>Draft genome sequence of marine-derived Streptomyces sp. TP-A0598, a producer of anti-MRSA antibiotic lydicamycins.</title>
        <authorList>
            <person name="Komaki H."/>
            <person name="Ichikawa N."/>
            <person name="Hosoyama A."/>
            <person name="Fujita N."/>
            <person name="Igarashi Y."/>
        </authorList>
    </citation>
    <scope>NUCLEOTIDE SEQUENCE [LARGE SCALE GENOMIC DNA]</scope>
    <source>
        <strain evidence="2 3">NBRC 110027</strain>
    </source>
</reference>
<gene>
    <name evidence="2" type="ORF">TPA0598_07_01650</name>
</gene>
<feature type="signal peptide" evidence="1">
    <location>
        <begin position="1"/>
        <end position="25"/>
    </location>
</feature>
<keyword evidence="3" id="KW-1185">Reference proteome</keyword>
<reference evidence="3" key="1">
    <citation type="submission" date="2014-09" db="EMBL/GenBank/DDBJ databases">
        <title>Whole genome shotgun sequence of Streptomyces sp. NBRC 110027.</title>
        <authorList>
            <person name="Komaki H."/>
            <person name="Ichikawa N."/>
            <person name="Katano-Makiyama Y."/>
            <person name="Hosoyama A."/>
            <person name="Hashimoto M."/>
            <person name="Uohara A."/>
            <person name="Kitahashi Y."/>
            <person name="Ohji S."/>
            <person name="Kimura A."/>
            <person name="Yamazoe A."/>
            <person name="Igarashi Y."/>
            <person name="Fujita N."/>
        </authorList>
    </citation>
    <scope>NUCLEOTIDE SEQUENCE [LARGE SCALE GENOMIC DNA]</scope>
    <source>
        <strain evidence="3">NBRC 110027</strain>
    </source>
</reference>
<protein>
    <recommendedName>
        <fullName evidence="4">Secreted protein</fullName>
    </recommendedName>
</protein>
<accession>A0A0P4RAB2</accession>
<name>A0A0P4RAB2_9ACTN</name>
<evidence type="ECO:0008006" key="4">
    <source>
        <dbReference type="Google" id="ProtNLM"/>
    </source>
</evidence>
<dbReference type="OrthoDB" id="4241658at2"/>
<keyword evidence="1" id="KW-0732">Signal</keyword>
<dbReference type="Proteomes" id="UP000048965">
    <property type="component" value="Unassembled WGS sequence"/>
</dbReference>
<evidence type="ECO:0000313" key="2">
    <source>
        <dbReference type="EMBL" id="GAO10441.1"/>
    </source>
</evidence>
<dbReference type="AlphaFoldDB" id="A0A0P4RAB2"/>
<sequence length="130" mass="13741">MRNIKKSAAYGVAALGLALVGGAMTAPSAAAAGSGSGKYIGFSNKGWFIAETCYHWTNSTTPDSCDKGKAIGTDWRVEIPDDAQGVKVEVTVDGQIAGDNVSPHITDLSRNYCYELSGYTWGPKRTDKTC</sequence>